<sequence length="218" mass="22618">MMLSHREAARRHGQAATIRTVMEATVLRRIVLIPVLLAPLAACGHTGGGAGPTATAPVGTSASAPAATAATGPAATSQPAPTSGSAGPSRSAGATAAPLTGTQHAFIKAADPAEHTITFDLVDWFEGKKAEAACKQDGVTETANDWCTGYYYRNNNTKLRTLPVASGAKLRVVDMTPELHLVDADLATFQKALDESHHLFVFDVAAGQITKADEVYTP</sequence>
<reference evidence="2 3" key="1">
    <citation type="submission" date="2019-02" db="EMBL/GenBank/DDBJ databases">
        <title>Sequencing the genomes of 1000 actinobacteria strains.</title>
        <authorList>
            <person name="Klenk H.-P."/>
        </authorList>
    </citation>
    <scope>NUCLEOTIDE SEQUENCE [LARGE SCALE GENOMIC DNA]</scope>
    <source>
        <strain evidence="2 3">DSM 45162</strain>
    </source>
</reference>
<feature type="region of interest" description="Disordered" evidence="1">
    <location>
        <begin position="54"/>
        <end position="95"/>
    </location>
</feature>
<proteinExistence type="predicted"/>
<protein>
    <submittedName>
        <fullName evidence="2">Uncharacterized protein</fullName>
    </submittedName>
</protein>
<evidence type="ECO:0000313" key="3">
    <source>
        <dbReference type="Proteomes" id="UP000292564"/>
    </source>
</evidence>
<dbReference type="Proteomes" id="UP000292564">
    <property type="component" value="Unassembled WGS sequence"/>
</dbReference>
<comment type="caution">
    <text evidence="2">The sequence shown here is derived from an EMBL/GenBank/DDBJ whole genome shotgun (WGS) entry which is preliminary data.</text>
</comment>
<evidence type="ECO:0000256" key="1">
    <source>
        <dbReference type="SAM" id="MobiDB-lite"/>
    </source>
</evidence>
<name>A0A4Q7ZGF5_9ACTN</name>
<gene>
    <name evidence="2" type="ORF">EV385_1585</name>
</gene>
<dbReference type="EMBL" id="SHKY01000001">
    <property type="protein sequence ID" value="RZU49828.1"/>
    <property type="molecule type" value="Genomic_DNA"/>
</dbReference>
<dbReference type="AlphaFoldDB" id="A0A4Q7ZGF5"/>
<keyword evidence="3" id="KW-1185">Reference proteome</keyword>
<evidence type="ECO:0000313" key="2">
    <source>
        <dbReference type="EMBL" id="RZU49828.1"/>
    </source>
</evidence>
<organism evidence="2 3">
    <name type="scientific">Krasilnikovia cinnamomea</name>
    <dbReference type="NCBI Taxonomy" id="349313"/>
    <lineage>
        <taxon>Bacteria</taxon>
        <taxon>Bacillati</taxon>
        <taxon>Actinomycetota</taxon>
        <taxon>Actinomycetes</taxon>
        <taxon>Micromonosporales</taxon>
        <taxon>Micromonosporaceae</taxon>
        <taxon>Krasilnikovia</taxon>
    </lineage>
</organism>
<accession>A0A4Q7ZGF5</accession>